<dbReference type="Pfam" id="PF01935">
    <property type="entry name" value="DUF87"/>
    <property type="match status" value="1"/>
</dbReference>
<proteinExistence type="predicted"/>
<dbReference type="Pfam" id="PF19044">
    <property type="entry name" value="P-loop_TraG"/>
    <property type="match status" value="1"/>
</dbReference>
<evidence type="ECO:0000259" key="2">
    <source>
        <dbReference type="Pfam" id="PF19044"/>
    </source>
</evidence>
<dbReference type="InterPro" id="IPR002789">
    <property type="entry name" value="HerA_central"/>
</dbReference>
<dbReference type="Gene3D" id="1.10.8.730">
    <property type="match status" value="1"/>
</dbReference>
<name>A0A941IT87_9ACTN</name>
<dbReference type="PANTHER" id="PTHR30121">
    <property type="entry name" value="UNCHARACTERIZED PROTEIN YJGR-RELATED"/>
    <property type="match status" value="1"/>
</dbReference>
<evidence type="ECO:0000313" key="4">
    <source>
        <dbReference type="Proteomes" id="UP000675781"/>
    </source>
</evidence>
<dbReference type="Proteomes" id="UP000675781">
    <property type="component" value="Unassembled WGS sequence"/>
</dbReference>
<protein>
    <submittedName>
        <fullName evidence="3">DUF87 domain-containing protein</fullName>
    </submittedName>
</protein>
<feature type="domain" description="Helicase HerA central" evidence="1">
    <location>
        <begin position="205"/>
        <end position="313"/>
    </location>
</feature>
<dbReference type="InterPro" id="IPR027417">
    <property type="entry name" value="P-loop_NTPase"/>
</dbReference>
<keyword evidence="4" id="KW-1185">Reference proteome</keyword>
<accession>A0A941IT87</accession>
<dbReference type="AlphaFoldDB" id="A0A941IT87"/>
<evidence type="ECO:0000313" key="3">
    <source>
        <dbReference type="EMBL" id="MBR7839429.1"/>
    </source>
</evidence>
<dbReference type="RefSeq" id="WP_212533864.1">
    <property type="nucleotide sequence ID" value="NZ_JAGSOG010000447.1"/>
</dbReference>
<dbReference type="PANTHER" id="PTHR30121:SF6">
    <property type="entry name" value="SLR6007 PROTEIN"/>
    <property type="match status" value="1"/>
</dbReference>
<dbReference type="InterPro" id="IPR051162">
    <property type="entry name" value="T4SS_component"/>
</dbReference>
<sequence length="537" mass="56607">MTLAVTGYPAEVLPGWLEALSAYPARLDVALHAEPVPPQVAADKLRRRRTRLEAGRREGAGRGQIEDPQVESAAQDAAELAGRIARSETKLFTAGLYLTCYADTPEDLAQLIDDVKALLSASLATAQAPTFRMLEAWQTTLPGAPDRIGQVRILDTAALAACVPLTSPDTGESGAVAPSAVLAGLSAVTGAPVFRDRWAQANHNSLILGVSGAGKSYLAKTDLIRELCTGTIGAVIDPEGEYVALAGAVGGRVIELGLPCGALNVLELPHPDASGPCELASRVLDLHSLCAVLLGAERAERLRPALDRAAMGAYRAAGISEDTASWTRPVPDLAAVARQAAAGFDPAATELAGLLEPYATGSYAALFNGAQPEGVQEPPLTVYTLRHLPDALRPAGMLLVLSRIWNGARHGERRRMLLIDEVWQLLQDEAAARFVLRFAKSARKYRLGLSLATQDVGDLLGSELGTAVACNAAIQILLGQAPQALARVTDAFDLTAGERDFLATAPRGYALQRTRTGRTALAVIATPDEEPFLHTGI</sequence>
<feature type="domain" description="TraG P-loop" evidence="2">
    <location>
        <begin position="354"/>
        <end position="481"/>
    </location>
</feature>
<reference evidence="3" key="1">
    <citation type="submission" date="2021-04" db="EMBL/GenBank/DDBJ databases">
        <title>Genome based classification of Actinospica acidithermotolerans sp. nov., an actinobacterium isolated from an Indonesian hot spring.</title>
        <authorList>
            <person name="Kusuma A.B."/>
            <person name="Putra K.E."/>
            <person name="Nafisah S."/>
            <person name="Loh J."/>
            <person name="Nouioui I."/>
            <person name="Goodfellow M."/>
        </authorList>
    </citation>
    <scope>NUCLEOTIDE SEQUENCE</scope>
    <source>
        <strain evidence="3">CSCA 57</strain>
    </source>
</reference>
<evidence type="ECO:0000259" key="1">
    <source>
        <dbReference type="Pfam" id="PF01935"/>
    </source>
</evidence>
<dbReference type="InterPro" id="IPR043964">
    <property type="entry name" value="P-loop_TraG"/>
</dbReference>
<gene>
    <name evidence="3" type="ORF">KDL01_39585</name>
</gene>
<organism evidence="3 4">
    <name type="scientific">Actinospica durhamensis</name>
    <dbReference type="NCBI Taxonomy" id="1508375"/>
    <lineage>
        <taxon>Bacteria</taxon>
        <taxon>Bacillati</taxon>
        <taxon>Actinomycetota</taxon>
        <taxon>Actinomycetes</taxon>
        <taxon>Catenulisporales</taxon>
        <taxon>Actinospicaceae</taxon>
        <taxon>Actinospica</taxon>
    </lineage>
</organism>
<comment type="caution">
    <text evidence="3">The sequence shown here is derived from an EMBL/GenBank/DDBJ whole genome shotgun (WGS) entry which is preliminary data.</text>
</comment>
<dbReference type="SUPFAM" id="SSF52540">
    <property type="entry name" value="P-loop containing nucleoside triphosphate hydrolases"/>
    <property type="match status" value="1"/>
</dbReference>
<dbReference type="EMBL" id="JAGSOG010000447">
    <property type="protein sequence ID" value="MBR7839429.1"/>
    <property type="molecule type" value="Genomic_DNA"/>
</dbReference>
<dbReference type="Gene3D" id="3.40.50.300">
    <property type="entry name" value="P-loop containing nucleotide triphosphate hydrolases"/>
    <property type="match status" value="1"/>
</dbReference>